<dbReference type="Proteomes" id="UP000198891">
    <property type="component" value="Unassembled WGS sequence"/>
</dbReference>
<feature type="signal peptide" evidence="2">
    <location>
        <begin position="1"/>
        <end position="37"/>
    </location>
</feature>
<dbReference type="InterPro" id="IPR001638">
    <property type="entry name" value="Solute-binding_3/MltF_N"/>
</dbReference>
<gene>
    <name evidence="4" type="ORF">SAMN05216554_0728</name>
</gene>
<keyword evidence="1 2" id="KW-0732">Signal</keyword>
<feature type="chain" id="PRO_5039222112" evidence="2">
    <location>
        <begin position="38"/>
        <end position="322"/>
    </location>
</feature>
<feature type="domain" description="Solute-binding protein family 3/N-terminal" evidence="3">
    <location>
        <begin position="78"/>
        <end position="298"/>
    </location>
</feature>
<evidence type="ECO:0000256" key="1">
    <source>
        <dbReference type="ARBA" id="ARBA00022729"/>
    </source>
</evidence>
<evidence type="ECO:0000259" key="3">
    <source>
        <dbReference type="SMART" id="SM00062"/>
    </source>
</evidence>
<keyword evidence="5" id="KW-1185">Reference proteome</keyword>
<reference evidence="4 5" key="1">
    <citation type="submission" date="2016-10" db="EMBL/GenBank/DDBJ databases">
        <authorList>
            <person name="de Groot N.N."/>
        </authorList>
    </citation>
    <scope>NUCLEOTIDE SEQUENCE [LARGE SCALE GENOMIC DNA]</scope>
    <source>
        <strain evidence="4 5">CGMCC 4.3491</strain>
    </source>
</reference>
<dbReference type="PROSITE" id="PS51257">
    <property type="entry name" value="PROKAR_LIPOPROTEIN"/>
    <property type="match status" value="1"/>
</dbReference>
<dbReference type="AlphaFoldDB" id="A0A1H3KX03"/>
<evidence type="ECO:0000256" key="2">
    <source>
        <dbReference type="SAM" id="SignalP"/>
    </source>
</evidence>
<dbReference type="PANTHER" id="PTHR35936">
    <property type="entry name" value="MEMBRANE-BOUND LYTIC MUREIN TRANSGLYCOSYLASE F"/>
    <property type="match status" value="1"/>
</dbReference>
<accession>A0A1H3KX03</accession>
<name>A0A1H3KX03_9MICO</name>
<dbReference type="STRING" id="381665.SAMN05216554_0728"/>
<evidence type="ECO:0000313" key="5">
    <source>
        <dbReference type="Proteomes" id="UP000198891"/>
    </source>
</evidence>
<dbReference type="EMBL" id="FNPZ01000001">
    <property type="protein sequence ID" value="SDY56556.1"/>
    <property type="molecule type" value="Genomic_DNA"/>
</dbReference>
<protein>
    <submittedName>
        <fullName evidence="4">ABC-type amino acid transport substrate-binding protein</fullName>
    </submittedName>
</protein>
<organism evidence="4 5">
    <name type="scientific">Herbiconiux ginsengi</name>
    <dbReference type="NCBI Taxonomy" id="381665"/>
    <lineage>
        <taxon>Bacteria</taxon>
        <taxon>Bacillati</taxon>
        <taxon>Actinomycetota</taxon>
        <taxon>Actinomycetes</taxon>
        <taxon>Micrococcales</taxon>
        <taxon>Microbacteriaceae</taxon>
        <taxon>Herbiconiux</taxon>
    </lineage>
</organism>
<dbReference type="Gene3D" id="3.40.190.10">
    <property type="entry name" value="Periplasmic binding protein-like II"/>
    <property type="match status" value="2"/>
</dbReference>
<dbReference type="PANTHER" id="PTHR35936:SF19">
    <property type="entry name" value="AMINO-ACID-BINDING PROTEIN YXEM-RELATED"/>
    <property type="match status" value="1"/>
</dbReference>
<dbReference type="Pfam" id="PF00497">
    <property type="entry name" value="SBP_bac_3"/>
    <property type="match status" value="1"/>
</dbReference>
<sequence length="322" mass="33069">MRSSSPSRTRHLVRATIPAVAVIGVLALAGCSSSDTAATAETAPADDVFNQELHDLLPQSIQDSGVISFGALWETPPVIGVDAADATTPIGIAPDLAAKIAPILGVKAEWSNLQWPAQLPGVQAGTVDALFGQVTITAEREQSIVDLVPFQKTEEGLLLPAGNPKDVEKLADACGLTIAVPVGSNQSEKVKAISDAECASDPIQMAEYQGATAAVQALRAGTVDAWFDTAASLQAIVDKDSATFTSIVLPESEIPAEFGGIAVAKANPGLSKAIAGALKVLIEDGSYDAVYQEYDVAPMAITVDELVINPTTGTAPGEVAAS</sequence>
<dbReference type="SMART" id="SM00062">
    <property type="entry name" value="PBPb"/>
    <property type="match status" value="1"/>
</dbReference>
<proteinExistence type="predicted"/>
<dbReference type="RefSeq" id="WP_092548865.1">
    <property type="nucleotide sequence ID" value="NZ_FNPZ01000001.1"/>
</dbReference>
<dbReference type="SUPFAM" id="SSF53850">
    <property type="entry name" value="Periplasmic binding protein-like II"/>
    <property type="match status" value="1"/>
</dbReference>
<evidence type="ECO:0000313" key="4">
    <source>
        <dbReference type="EMBL" id="SDY56556.1"/>
    </source>
</evidence>
<dbReference type="OrthoDB" id="4633994at2"/>